<dbReference type="PANTHER" id="PTHR12415">
    <property type="entry name" value="TYROSYL-DNA PHOSPHODIESTERASE 1"/>
    <property type="match status" value="1"/>
</dbReference>
<comment type="subcellular location">
    <subcellularLocation>
        <location evidence="1">Nucleus</location>
    </subcellularLocation>
</comment>
<keyword evidence="8" id="KW-0539">Nucleus</keyword>
<comment type="similarity">
    <text evidence="2">Belongs to the tyrosyl-DNA phosphodiesterase family.</text>
</comment>
<evidence type="ECO:0000256" key="10">
    <source>
        <dbReference type="PIRSR" id="PIRSR610347-2"/>
    </source>
</evidence>
<keyword evidence="7" id="KW-0234">DNA repair</keyword>
<dbReference type="GO" id="GO:0017005">
    <property type="term" value="F:3'-tyrosyl-DNA phosphodiesterase activity"/>
    <property type="evidence" value="ECO:0007669"/>
    <property type="project" value="TreeGrafter"/>
</dbReference>
<accession>A0A3R7W5L3</accession>
<dbReference type="VEuPathDB" id="FungiDB:DD237_004238"/>
<proteinExistence type="inferred from homology"/>
<evidence type="ECO:0000256" key="3">
    <source>
        <dbReference type="ARBA" id="ARBA00022722"/>
    </source>
</evidence>
<sequence>MFDLQWLFTECPRLRQVPVLLVHGERDRQRMMKECHEYTNVTPVAPPLPIPYGTHHTKMLVALYAEKVRVAIFTANFLSNDWNTKTQGVWYQDFGLKVLTDSEDEEKKEESVRRSTTTADFETDLVEYLSSLGDQVKRFCRELKCYDFSTARVLLVPSVPGVHKGKGNGIWVELHVFIKLTVCVLASIGQIWRNTDIFVLGSLDEKWVFGEFAESFLPGKKDVSSTFMPVEALHIIWPSVKDVVCSH</sequence>
<dbReference type="EMBL" id="QKXF01000136">
    <property type="protein sequence ID" value="RQM15941.1"/>
    <property type="molecule type" value="Genomic_DNA"/>
</dbReference>
<dbReference type="GO" id="GO:0003690">
    <property type="term" value="F:double-stranded DNA binding"/>
    <property type="evidence" value="ECO:0007669"/>
    <property type="project" value="TreeGrafter"/>
</dbReference>
<dbReference type="Proteomes" id="UP000286097">
    <property type="component" value="Unassembled WGS sequence"/>
</dbReference>
<keyword evidence="3" id="KW-0540">Nuclease</keyword>
<dbReference type="Pfam" id="PF06087">
    <property type="entry name" value="Tyr-DNA_phospho"/>
    <property type="match status" value="1"/>
</dbReference>
<dbReference type="GO" id="GO:0004527">
    <property type="term" value="F:exonuclease activity"/>
    <property type="evidence" value="ECO:0007669"/>
    <property type="project" value="UniProtKB-KW"/>
</dbReference>
<dbReference type="InterPro" id="IPR010347">
    <property type="entry name" value="Tdp1"/>
</dbReference>
<gene>
    <name evidence="11" type="ORF">DD237_004238</name>
</gene>
<dbReference type="AlphaFoldDB" id="A0A3R7W5L3"/>
<evidence type="ECO:0000256" key="5">
    <source>
        <dbReference type="ARBA" id="ARBA00022801"/>
    </source>
</evidence>
<keyword evidence="4" id="KW-0227">DNA damage</keyword>
<dbReference type="CDD" id="cd09122">
    <property type="entry name" value="PLDc_Tdp1_1"/>
    <property type="match status" value="1"/>
</dbReference>
<dbReference type="Gene3D" id="3.30.870.10">
    <property type="entry name" value="Endonuclease Chain A"/>
    <property type="match status" value="2"/>
</dbReference>
<evidence type="ECO:0000256" key="1">
    <source>
        <dbReference type="ARBA" id="ARBA00004123"/>
    </source>
</evidence>
<dbReference type="GO" id="GO:0006281">
    <property type="term" value="P:DNA repair"/>
    <property type="evidence" value="ECO:0007669"/>
    <property type="project" value="UniProtKB-KW"/>
</dbReference>
<reference evidence="11 12" key="1">
    <citation type="submission" date="2018-06" db="EMBL/GenBank/DDBJ databases">
        <title>Comparative genomics of downy mildews reveals potential adaptations to biotrophy.</title>
        <authorList>
            <person name="Fletcher K."/>
            <person name="Klosterman S.J."/>
            <person name="Derevnina L."/>
            <person name="Martin F."/>
            <person name="Koike S."/>
            <person name="Reyes Chin-Wo S."/>
            <person name="Mou B."/>
            <person name="Michelmore R."/>
        </authorList>
    </citation>
    <scope>NUCLEOTIDE SEQUENCE [LARGE SCALE GENOMIC DNA]</scope>
    <source>
        <strain evidence="11 12">R13</strain>
    </source>
</reference>
<dbReference type="GO" id="GO:0005634">
    <property type="term" value="C:nucleus"/>
    <property type="evidence" value="ECO:0007669"/>
    <property type="project" value="UniProtKB-SubCell"/>
</dbReference>
<dbReference type="SUPFAM" id="SSF56024">
    <property type="entry name" value="Phospholipase D/nuclease"/>
    <property type="match status" value="1"/>
</dbReference>
<dbReference type="GO" id="GO:0003697">
    <property type="term" value="F:single-stranded DNA binding"/>
    <property type="evidence" value="ECO:0007669"/>
    <property type="project" value="TreeGrafter"/>
</dbReference>
<evidence type="ECO:0000313" key="11">
    <source>
        <dbReference type="EMBL" id="RQM15941.1"/>
    </source>
</evidence>
<evidence type="ECO:0000256" key="8">
    <source>
        <dbReference type="ARBA" id="ARBA00023242"/>
    </source>
</evidence>
<protein>
    <submittedName>
        <fullName evidence="11">Uncharacterized protein</fullName>
    </submittedName>
</protein>
<evidence type="ECO:0000256" key="7">
    <source>
        <dbReference type="ARBA" id="ARBA00023204"/>
    </source>
</evidence>
<organism evidence="11 12">
    <name type="scientific">Peronospora effusa</name>
    <dbReference type="NCBI Taxonomy" id="542832"/>
    <lineage>
        <taxon>Eukaryota</taxon>
        <taxon>Sar</taxon>
        <taxon>Stramenopiles</taxon>
        <taxon>Oomycota</taxon>
        <taxon>Peronosporomycetes</taxon>
        <taxon>Peronosporales</taxon>
        <taxon>Peronosporaceae</taxon>
        <taxon>Peronospora</taxon>
    </lineage>
</organism>
<feature type="active site" description="Nucleophile" evidence="9">
    <location>
        <position position="56"/>
    </location>
</feature>
<evidence type="ECO:0000256" key="2">
    <source>
        <dbReference type="ARBA" id="ARBA00010205"/>
    </source>
</evidence>
<evidence type="ECO:0000256" key="9">
    <source>
        <dbReference type="PIRSR" id="PIRSR610347-1"/>
    </source>
</evidence>
<dbReference type="PANTHER" id="PTHR12415:SF0">
    <property type="entry name" value="TYROSYL-DNA PHOSPHODIESTERASE 1"/>
    <property type="match status" value="1"/>
</dbReference>
<keyword evidence="6" id="KW-0269">Exonuclease</keyword>
<evidence type="ECO:0000256" key="4">
    <source>
        <dbReference type="ARBA" id="ARBA00022763"/>
    </source>
</evidence>
<feature type="binding site" evidence="10">
    <location>
        <position position="58"/>
    </location>
    <ligand>
        <name>substrate</name>
    </ligand>
</feature>
<comment type="caution">
    <text evidence="11">The sequence shown here is derived from an EMBL/GenBank/DDBJ whole genome shotgun (WGS) entry which is preliminary data.</text>
</comment>
<name>A0A3R7W5L3_9STRA</name>
<keyword evidence="5" id="KW-0378">Hydrolase</keyword>
<evidence type="ECO:0000313" key="12">
    <source>
        <dbReference type="Proteomes" id="UP000286097"/>
    </source>
</evidence>
<evidence type="ECO:0000256" key="6">
    <source>
        <dbReference type="ARBA" id="ARBA00022839"/>
    </source>
</evidence>